<gene>
    <name evidence="9" type="ORF">EHQ64_01160</name>
</gene>
<evidence type="ECO:0000256" key="1">
    <source>
        <dbReference type="ARBA" id="ARBA00001946"/>
    </source>
</evidence>
<evidence type="ECO:0000256" key="3">
    <source>
        <dbReference type="ARBA" id="ARBA00022722"/>
    </source>
</evidence>
<organism evidence="9 10">
    <name type="scientific">Leptospira sarikeiensis</name>
    <dbReference type="NCBI Taxonomy" id="2484943"/>
    <lineage>
        <taxon>Bacteria</taxon>
        <taxon>Pseudomonadati</taxon>
        <taxon>Spirochaetota</taxon>
        <taxon>Spirochaetia</taxon>
        <taxon>Leptospirales</taxon>
        <taxon>Leptospiraceae</taxon>
        <taxon>Leptospira</taxon>
    </lineage>
</organism>
<keyword evidence="4" id="KW-0479">Metal-binding</keyword>
<evidence type="ECO:0000256" key="6">
    <source>
        <dbReference type="ARBA" id="ARBA00022842"/>
    </source>
</evidence>
<reference evidence="9" key="1">
    <citation type="journal article" date="2019" name="PLoS Negl. Trop. Dis.">
        <title>Revisiting the worldwide diversity of Leptospira species in the environment.</title>
        <authorList>
            <person name="Vincent A.T."/>
            <person name="Schiettekatte O."/>
            <person name="Bourhy P."/>
            <person name="Veyrier F.J."/>
            <person name="Picardeau M."/>
        </authorList>
    </citation>
    <scope>NUCLEOTIDE SEQUENCE [LARGE SCALE GENOMIC DNA]</scope>
    <source>
        <strain evidence="9">201702455</strain>
    </source>
</reference>
<evidence type="ECO:0000313" key="9">
    <source>
        <dbReference type="EMBL" id="TGL64906.1"/>
    </source>
</evidence>
<keyword evidence="6" id="KW-0460">Magnesium</keyword>
<keyword evidence="2" id="KW-1277">Toxin-antitoxin system</keyword>
<dbReference type="InterPro" id="IPR002716">
    <property type="entry name" value="PIN_dom"/>
</dbReference>
<dbReference type="OrthoDB" id="532510at2"/>
<keyword evidence="5" id="KW-0378">Hydrolase</keyword>
<dbReference type="InterPro" id="IPR029060">
    <property type="entry name" value="PIN-like_dom_sf"/>
</dbReference>
<evidence type="ECO:0000256" key="5">
    <source>
        <dbReference type="ARBA" id="ARBA00022801"/>
    </source>
</evidence>
<accession>A0A4V3JSH8</accession>
<keyword evidence="10" id="KW-1185">Reference proteome</keyword>
<dbReference type="GO" id="GO:0046872">
    <property type="term" value="F:metal ion binding"/>
    <property type="evidence" value="ECO:0007669"/>
    <property type="project" value="UniProtKB-KW"/>
</dbReference>
<evidence type="ECO:0000313" key="10">
    <source>
        <dbReference type="Proteomes" id="UP000297762"/>
    </source>
</evidence>
<proteinExistence type="inferred from homology"/>
<evidence type="ECO:0000259" key="8">
    <source>
        <dbReference type="Pfam" id="PF01850"/>
    </source>
</evidence>
<dbReference type="RefSeq" id="WP_135647678.1">
    <property type="nucleotide sequence ID" value="NZ_RQGF01000006.1"/>
</dbReference>
<comment type="similarity">
    <text evidence="7">Belongs to the PINc/VapC protein family.</text>
</comment>
<dbReference type="Proteomes" id="UP000297762">
    <property type="component" value="Unassembled WGS sequence"/>
</dbReference>
<evidence type="ECO:0000256" key="4">
    <source>
        <dbReference type="ARBA" id="ARBA00022723"/>
    </source>
</evidence>
<dbReference type="GO" id="GO:0016787">
    <property type="term" value="F:hydrolase activity"/>
    <property type="evidence" value="ECO:0007669"/>
    <property type="project" value="UniProtKB-KW"/>
</dbReference>
<sequence>MLVDSDILIDYLRGFKEAIFWLHSIQGRAYISGYTYFELVEGCHTALDLKRVEKFLTAFEILWLDEMEIQKALDLFKNHKFKLGNGFVDCLIGQTSIYYKKTLYTFNIKHYRVLSEIQVLRPFEKRKK</sequence>
<comment type="caution">
    <text evidence="9">The sequence shown here is derived from an EMBL/GenBank/DDBJ whole genome shotgun (WGS) entry which is preliminary data.</text>
</comment>
<feature type="domain" description="PIN" evidence="8">
    <location>
        <begin position="1"/>
        <end position="113"/>
    </location>
</feature>
<dbReference type="Pfam" id="PF01850">
    <property type="entry name" value="PIN"/>
    <property type="match status" value="1"/>
</dbReference>
<evidence type="ECO:0000256" key="2">
    <source>
        <dbReference type="ARBA" id="ARBA00022649"/>
    </source>
</evidence>
<dbReference type="GO" id="GO:0004518">
    <property type="term" value="F:nuclease activity"/>
    <property type="evidence" value="ECO:0007669"/>
    <property type="project" value="UniProtKB-KW"/>
</dbReference>
<name>A0A4V3JSH8_9LEPT</name>
<dbReference type="SUPFAM" id="SSF88723">
    <property type="entry name" value="PIN domain-like"/>
    <property type="match status" value="1"/>
</dbReference>
<dbReference type="EMBL" id="RQGF01000006">
    <property type="protein sequence ID" value="TGL64906.1"/>
    <property type="molecule type" value="Genomic_DNA"/>
</dbReference>
<dbReference type="PANTHER" id="PTHR33653">
    <property type="entry name" value="RIBONUCLEASE VAPC2"/>
    <property type="match status" value="1"/>
</dbReference>
<keyword evidence="3" id="KW-0540">Nuclease</keyword>
<comment type="cofactor">
    <cofactor evidence="1">
        <name>Mg(2+)</name>
        <dbReference type="ChEBI" id="CHEBI:18420"/>
    </cofactor>
</comment>
<dbReference type="InterPro" id="IPR050556">
    <property type="entry name" value="Type_II_TA_system_RNase"/>
</dbReference>
<dbReference type="AlphaFoldDB" id="A0A4V3JSH8"/>
<protein>
    <submittedName>
        <fullName evidence="9">Type II toxin-antitoxin system VapC family toxin</fullName>
    </submittedName>
</protein>
<dbReference type="Gene3D" id="3.40.50.1010">
    <property type="entry name" value="5'-nuclease"/>
    <property type="match status" value="1"/>
</dbReference>
<evidence type="ECO:0000256" key="7">
    <source>
        <dbReference type="ARBA" id="ARBA00038093"/>
    </source>
</evidence>
<dbReference type="PANTHER" id="PTHR33653:SF1">
    <property type="entry name" value="RIBONUCLEASE VAPC2"/>
    <property type="match status" value="1"/>
</dbReference>